<protein>
    <submittedName>
        <fullName evidence="3">NAD(P)H-dependent oxidoreductase</fullName>
    </submittedName>
</protein>
<dbReference type="RefSeq" id="WP_139947894.1">
    <property type="nucleotide sequence ID" value="NZ_CP040899.1"/>
</dbReference>
<reference evidence="3 4" key="1">
    <citation type="submission" date="2019-05" db="EMBL/GenBank/DDBJ databases">
        <title>Georgenia *** sp. nov., and Georgenia *** sp. nov., isolated from the intestinal contents of plateau pika (Ochotona curzoniae) in the Qinghai-Tibet plateau of China.</title>
        <authorList>
            <person name="Tian Z."/>
        </authorList>
    </citation>
    <scope>NUCLEOTIDE SEQUENCE [LARGE SCALE GENOMIC DNA]</scope>
    <source>
        <strain evidence="3 4">Z294</strain>
    </source>
</reference>
<feature type="region of interest" description="Disordered" evidence="1">
    <location>
        <begin position="192"/>
        <end position="234"/>
    </location>
</feature>
<dbReference type="Proteomes" id="UP000313948">
    <property type="component" value="Chromosome"/>
</dbReference>
<feature type="compositionally biased region" description="Basic and acidic residues" evidence="1">
    <location>
        <begin position="204"/>
        <end position="217"/>
    </location>
</feature>
<dbReference type="InterPro" id="IPR029039">
    <property type="entry name" value="Flavoprotein-like_sf"/>
</dbReference>
<dbReference type="PANTHER" id="PTHR30543:SF21">
    <property type="entry name" value="NAD(P)H-DEPENDENT FMN REDUCTASE LOT6"/>
    <property type="match status" value="1"/>
</dbReference>
<evidence type="ECO:0000259" key="2">
    <source>
        <dbReference type="Pfam" id="PF03358"/>
    </source>
</evidence>
<dbReference type="EMBL" id="CP040899">
    <property type="protein sequence ID" value="QDB78544.1"/>
    <property type="molecule type" value="Genomic_DNA"/>
</dbReference>
<keyword evidence="4" id="KW-1185">Reference proteome</keyword>
<name>A0ABX5VJE8_9MICO</name>
<gene>
    <name evidence="3" type="ORF">FE251_03480</name>
</gene>
<feature type="domain" description="NADPH-dependent FMN reductase-like" evidence="2">
    <location>
        <begin position="3"/>
        <end position="148"/>
    </location>
</feature>
<accession>A0ABX5VJE8</accession>
<dbReference type="Pfam" id="PF03358">
    <property type="entry name" value="FMN_red"/>
    <property type="match status" value="1"/>
</dbReference>
<dbReference type="PANTHER" id="PTHR30543">
    <property type="entry name" value="CHROMATE REDUCTASE"/>
    <property type="match status" value="1"/>
</dbReference>
<evidence type="ECO:0000313" key="4">
    <source>
        <dbReference type="Proteomes" id="UP000313948"/>
    </source>
</evidence>
<proteinExistence type="predicted"/>
<evidence type="ECO:0000256" key="1">
    <source>
        <dbReference type="SAM" id="MobiDB-lite"/>
    </source>
</evidence>
<dbReference type="InterPro" id="IPR005025">
    <property type="entry name" value="FMN_Rdtase-like_dom"/>
</dbReference>
<organism evidence="3 4">
    <name type="scientific">Georgenia wutianyii</name>
    <dbReference type="NCBI Taxonomy" id="2585135"/>
    <lineage>
        <taxon>Bacteria</taxon>
        <taxon>Bacillati</taxon>
        <taxon>Actinomycetota</taxon>
        <taxon>Actinomycetes</taxon>
        <taxon>Micrococcales</taxon>
        <taxon>Bogoriellaceae</taxon>
        <taxon>Georgenia</taxon>
    </lineage>
</organism>
<dbReference type="SUPFAM" id="SSF52218">
    <property type="entry name" value="Flavoproteins"/>
    <property type="match status" value="1"/>
</dbReference>
<dbReference type="InterPro" id="IPR050712">
    <property type="entry name" value="NAD(P)H-dep_reductase"/>
</dbReference>
<evidence type="ECO:0000313" key="3">
    <source>
        <dbReference type="EMBL" id="QDB78544.1"/>
    </source>
</evidence>
<dbReference type="Gene3D" id="3.40.50.360">
    <property type="match status" value="1"/>
</dbReference>
<sequence>MIRLAVLNAATSPHRLGNVVTDWVVTRFGSNKAFAIDRIDLRDVGLPLFDEPDLPRYGHHRHEHTRRWAARIGAADAFVMVSPEYNRGYSALLKNALDYLVHEWAFKPVGIVSYGSGMSGGLVGAEALRGVLGSLQMYPVREMVVVPFVTEQSVREGTLSASEGMVEGIELMMDALVRMDAAMHLLRAPNEELGGQQGSQSGHEGADTRLRQGRPEAPDSWTTTSALERPPGFV</sequence>